<comment type="cofactor">
    <cofactor evidence="15">
        <name>FAD</name>
        <dbReference type="ChEBI" id="CHEBI:57692"/>
    </cofactor>
    <text evidence="15">Binds 1 FAD per subunit.</text>
</comment>
<dbReference type="InterPro" id="IPR039261">
    <property type="entry name" value="FNR_nucleotide-bd"/>
</dbReference>
<feature type="active site" description="Charge relay system" evidence="15">
    <location>
        <position position="95"/>
    </location>
</feature>
<comment type="similarity">
    <text evidence="1 15">In the C-terminal section; belongs to the flavoprotein pyridine nucleotide cytochrome reductase family.</text>
</comment>
<evidence type="ECO:0000256" key="3">
    <source>
        <dbReference type="ARBA" id="ARBA00022448"/>
    </source>
</evidence>
<evidence type="ECO:0000256" key="10">
    <source>
        <dbReference type="ARBA" id="ARBA00023002"/>
    </source>
</evidence>
<keyword evidence="12 15" id="KW-0520">NAD</keyword>
<comment type="similarity">
    <text evidence="2 15">Belongs to the globin family. Two-domain flavohemoproteins subfamily.</text>
</comment>
<protein>
    <recommendedName>
        <fullName evidence="15">Flavohemoprotein</fullName>
    </recommendedName>
    <alternativeName>
        <fullName evidence="15">Flavohemoglobin</fullName>
    </alternativeName>
    <alternativeName>
        <fullName evidence="15">Hemoglobin-like protein</fullName>
    </alternativeName>
    <alternativeName>
        <fullName evidence="15">Nitric oxide dioxygenase</fullName>
        <shortName evidence="15">NO oxygenase</shortName>
        <shortName evidence="15">NOD</shortName>
        <ecNumber evidence="15">1.14.12.17</ecNumber>
    </alternativeName>
</protein>
<dbReference type="AlphaFoldDB" id="A0A7V9A6P3"/>
<comment type="catalytic activity">
    <reaction evidence="14 15">
        <text>2 nitric oxide + NADPH + 2 O2 = 2 nitrate + NADP(+) + H(+)</text>
        <dbReference type="Rhea" id="RHEA:19465"/>
        <dbReference type="ChEBI" id="CHEBI:15378"/>
        <dbReference type="ChEBI" id="CHEBI:15379"/>
        <dbReference type="ChEBI" id="CHEBI:16480"/>
        <dbReference type="ChEBI" id="CHEBI:17632"/>
        <dbReference type="ChEBI" id="CHEBI:57783"/>
        <dbReference type="ChEBI" id="CHEBI:58349"/>
        <dbReference type="EC" id="1.14.12.17"/>
    </reaction>
</comment>
<proteinExistence type="inferred from homology"/>
<evidence type="ECO:0000313" key="19">
    <source>
        <dbReference type="Proteomes" id="UP000551616"/>
    </source>
</evidence>
<evidence type="ECO:0000256" key="1">
    <source>
        <dbReference type="ARBA" id="ARBA00006401"/>
    </source>
</evidence>
<dbReference type="InterPro" id="IPR000971">
    <property type="entry name" value="Globin"/>
</dbReference>
<dbReference type="Pfam" id="PF00970">
    <property type="entry name" value="FAD_binding_6"/>
    <property type="match status" value="1"/>
</dbReference>
<dbReference type="GO" id="GO:0046872">
    <property type="term" value="F:metal ion binding"/>
    <property type="evidence" value="ECO:0007669"/>
    <property type="project" value="UniProtKB-KW"/>
</dbReference>
<evidence type="ECO:0000256" key="12">
    <source>
        <dbReference type="ARBA" id="ARBA00023027"/>
    </source>
</evidence>
<dbReference type="PANTHER" id="PTHR43396">
    <property type="entry name" value="FLAVOHEMOPROTEIN"/>
    <property type="match status" value="1"/>
</dbReference>
<feature type="binding site" description="proximal binding residue" evidence="15">
    <location>
        <position position="85"/>
    </location>
    <ligand>
        <name>heme b</name>
        <dbReference type="ChEBI" id="CHEBI:60344"/>
    </ligand>
    <ligandPart>
        <name>Fe</name>
        <dbReference type="ChEBI" id="CHEBI:18248"/>
    </ligandPart>
</feature>
<keyword evidence="6 15" id="KW-0285">Flavoprotein</keyword>
<evidence type="ECO:0000256" key="5">
    <source>
        <dbReference type="ARBA" id="ARBA00022621"/>
    </source>
</evidence>
<dbReference type="InterPro" id="IPR023950">
    <property type="entry name" value="Hmp"/>
</dbReference>
<keyword evidence="10 15" id="KW-0560">Oxidoreductase</keyword>
<dbReference type="GO" id="GO:0046210">
    <property type="term" value="P:nitric oxide catabolic process"/>
    <property type="evidence" value="ECO:0007669"/>
    <property type="project" value="TreeGrafter"/>
</dbReference>
<dbReference type="InterPro" id="IPR017927">
    <property type="entry name" value="FAD-bd_FR_type"/>
</dbReference>
<comment type="domain">
    <text evidence="15">Consists of two distinct domains; an N-terminal heme-containing oxygen-binding domain and a C-terminal reductase domain with binding sites for FAD and NAD(P)H.</text>
</comment>
<dbReference type="GO" id="GO:0071500">
    <property type="term" value="P:cellular response to nitrosative stress"/>
    <property type="evidence" value="ECO:0007669"/>
    <property type="project" value="TreeGrafter"/>
</dbReference>
<keyword evidence="7 15" id="KW-0479">Metal-binding</keyword>
<dbReference type="FunFam" id="1.10.490.10:FF:000003">
    <property type="entry name" value="Flavohemoprotein"/>
    <property type="match status" value="1"/>
</dbReference>
<feature type="site" description="Influences the redox potential of the prosthetic heme and FAD groups" evidence="15">
    <location>
        <position position="397"/>
    </location>
</feature>
<dbReference type="EMBL" id="JABRWO010000003">
    <property type="protein sequence ID" value="MBA2114171.1"/>
    <property type="molecule type" value="Genomic_DNA"/>
</dbReference>
<evidence type="ECO:0000313" key="18">
    <source>
        <dbReference type="EMBL" id="MBA2114171.1"/>
    </source>
</evidence>
<feature type="binding site" evidence="15">
    <location>
        <begin position="278"/>
        <end position="283"/>
    </location>
    <ligand>
        <name>NADP(+)</name>
        <dbReference type="ChEBI" id="CHEBI:58349"/>
    </ligand>
</feature>
<dbReference type="SUPFAM" id="SSF52343">
    <property type="entry name" value="Ferredoxin reductase-like, C-terminal NADP-linked domain"/>
    <property type="match status" value="1"/>
</dbReference>
<keyword evidence="3 15" id="KW-0813">Transport</keyword>
<feature type="domain" description="FAD-binding FR-type" evidence="17">
    <location>
        <begin position="152"/>
        <end position="263"/>
    </location>
</feature>
<dbReference type="HAMAP" id="MF_01252">
    <property type="entry name" value="Hmp"/>
    <property type="match status" value="1"/>
</dbReference>
<feature type="region of interest" description="Reductase" evidence="15">
    <location>
        <begin position="149"/>
        <end position="418"/>
    </location>
</feature>
<comment type="catalytic activity">
    <reaction evidence="13 15">
        <text>2 nitric oxide + NADH + 2 O2 = 2 nitrate + NAD(+) + H(+)</text>
        <dbReference type="Rhea" id="RHEA:19469"/>
        <dbReference type="ChEBI" id="CHEBI:15378"/>
        <dbReference type="ChEBI" id="CHEBI:15379"/>
        <dbReference type="ChEBI" id="CHEBI:16480"/>
        <dbReference type="ChEBI" id="CHEBI:17632"/>
        <dbReference type="ChEBI" id="CHEBI:57540"/>
        <dbReference type="ChEBI" id="CHEBI:57945"/>
        <dbReference type="EC" id="1.14.12.17"/>
    </reaction>
</comment>
<keyword evidence="8 15" id="KW-0274">FAD</keyword>
<sequence>MLSAKTIEIVKTITPAVAANAEAITRNFYLRMFKEDPEVKAFFNQAHQHSGGQQKALAGAICAYFTHIDNLAALGPAVELIAQKHCSLGIAPEHYPIVGKHLLAAIQDVMGDAATDEIIDAVAEAYQLLATVCIDREKQIYAQQRQTPGGWNGYREFIVDKKVRESDVVTSLYLRPADQGEIATYRPGQYITVKVDDPQCPTSPRNYSLSDRPDCGHYRISVKREVAPHDKAPAGIISNYLHDQIAPGATLKLGPPCGEFVLDPELIGDRPIVLLAGGIGVTPLMAMAKWLHKNQSDNRLYFLQAARNSQVHALRDDLLSLAENDRARTLVIYDQPLDDDLATGKCDRVGIVDETLLRQWLPKEDAEFFFCGPKVFMQTVYSQLKNLGVDESRLHFEFFGPRQEISLPYADDPMVASV</sequence>
<dbReference type="Pfam" id="PF00175">
    <property type="entry name" value="NAD_binding_1"/>
    <property type="match status" value="1"/>
</dbReference>
<dbReference type="SUPFAM" id="SSF63380">
    <property type="entry name" value="Riboflavin synthase domain-like"/>
    <property type="match status" value="1"/>
</dbReference>
<evidence type="ECO:0000256" key="7">
    <source>
        <dbReference type="ARBA" id="ARBA00022723"/>
    </source>
</evidence>
<dbReference type="Gene3D" id="2.40.30.10">
    <property type="entry name" value="Translation factors"/>
    <property type="match status" value="1"/>
</dbReference>
<feature type="binding site" evidence="15">
    <location>
        <begin position="398"/>
        <end position="401"/>
    </location>
    <ligand>
        <name>FAD</name>
        <dbReference type="ChEBI" id="CHEBI:57692"/>
    </ligand>
</feature>
<evidence type="ECO:0000256" key="4">
    <source>
        <dbReference type="ARBA" id="ARBA00022617"/>
    </source>
</evidence>
<evidence type="ECO:0000259" key="16">
    <source>
        <dbReference type="PROSITE" id="PS01033"/>
    </source>
</evidence>
<dbReference type="Gene3D" id="3.40.50.80">
    <property type="entry name" value="Nucleotide-binding domain of ferredoxin-NADP reductase (FNR) module"/>
    <property type="match status" value="1"/>
</dbReference>
<keyword evidence="11 15" id="KW-0408">Iron</keyword>
<comment type="cofactor">
    <cofactor evidence="15">
        <name>heme b</name>
        <dbReference type="ChEBI" id="CHEBI:60344"/>
    </cofactor>
    <text evidence="15">Binds 1 heme b (iron(II)-protoporphyrin IX) group per subunit.</text>
</comment>
<dbReference type="FunFam" id="2.40.30.10:FF:000034">
    <property type="entry name" value="Flavohemoprotein"/>
    <property type="match status" value="1"/>
</dbReference>
<keyword evidence="19" id="KW-1185">Reference proteome</keyword>
<dbReference type="InterPro" id="IPR017938">
    <property type="entry name" value="Riboflavin_synthase-like_b-brl"/>
</dbReference>
<dbReference type="EC" id="1.14.12.17" evidence="15"/>
<dbReference type="PROSITE" id="PS51384">
    <property type="entry name" value="FAD_FR"/>
    <property type="match status" value="1"/>
</dbReference>
<feature type="domain" description="Globin" evidence="16">
    <location>
        <begin position="1"/>
        <end position="138"/>
    </location>
</feature>
<evidence type="ECO:0000256" key="9">
    <source>
        <dbReference type="ARBA" id="ARBA00022857"/>
    </source>
</evidence>
<evidence type="ECO:0000256" key="6">
    <source>
        <dbReference type="ARBA" id="ARBA00022630"/>
    </source>
</evidence>
<dbReference type="InterPro" id="IPR008333">
    <property type="entry name" value="Cbr1-like_FAD-bd_dom"/>
</dbReference>
<dbReference type="PROSITE" id="PS01033">
    <property type="entry name" value="GLOBIN"/>
    <property type="match status" value="1"/>
</dbReference>
<dbReference type="SUPFAM" id="SSF46458">
    <property type="entry name" value="Globin-like"/>
    <property type="match status" value="1"/>
</dbReference>
<feature type="active site" description="Charge relay system" evidence="15">
    <location>
        <position position="137"/>
    </location>
</feature>
<reference evidence="18 19" key="1">
    <citation type="submission" date="2020-05" db="EMBL/GenBank/DDBJ databases">
        <title>Bremerella alba sp. nov., a novel planctomycete isolated from the surface of the macroalga Fucus spiralis.</title>
        <authorList>
            <person name="Godinho O."/>
            <person name="Botelho R."/>
            <person name="Albuquerque L."/>
            <person name="Wiegand S."/>
            <person name="Da Costa M.S."/>
            <person name="Lobo-Da-Cunha A."/>
            <person name="Jogler C."/>
            <person name="Lage O.M."/>
        </authorList>
    </citation>
    <scope>NUCLEOTIDE SEQUENCE [LARGE SCALE GENOMIC DNA]</scope>
    <source>
        <strain evidence="18 19">FF15</strain>
    </source>
</reference>
<organism evidence="18 19">
    <name type="scientific">Bremerella alba</name>
    <dbReference type="NCBI Taxonomy" id="980252"/>
    <lineage>
        <taxon>Bacteria</taxon>
        <taxon>Pseudomonadati</taxon>
        <taxon>Planctomycetota</taxon>
        <taxon>Planctomycetia</taxon>
        <taxon>Pirellulales</taxon>
        <taxon>Pirellulaceae</taxon>
        <taxon>Bremerella</taxon>
    </lineage>
</organism>
<evidence type="ECO:0000256" key="15">
    <source>
        <dbReference type="HAMAP-Rule" id="MF_01252"/>
    </source>
</evidence>
<keyword evidence="4 15" id="KW-0349">Heme</keyword>
<dbReference type="GO" id="GO:0008941">
    <property type="term" value="F:nitric oxide dioxygenase NAD(P)H activity"/>
    <property type="evidence" value="ECO:0007669"/>
    <property type="project" value="UniProtKB-UniRule"/>
</dbReference>
<feature type="binding site" evidence="15">
    <location>
        <begin position="205"/>
        <end position="208"/>
    </location>
    <ligand>
        <name>FAD</name>
        <dbReference type="ChEBI" id="CHEBI:57692"/>
    </ligand>
</feature>
<dbReference type="FunFam" id="3.40.50.80:FF:000010">
    <property type="entry name" value="Flavohemoprotein"/>
    <property type="match status" value="1"/>
</dbReference>
<dbReference type="CDD" id="cd06184">
    <property type="entry name" value="flavohem_like_fad_nad_binding"/>
    <property type="match status" value="1"/>
</dbReference>
<dbReference type="GO" id="GO:0005344">
    <property type="term" value="F:oxygen carrier activity"/>
    <property type="evidence" value="ECO:0007669"/>
    <property type="project" value="UniProtKB-UniRule"/>
</dbReference>
<dbReference type="InterPro" id="IPR012292">
    <property type="entry name" value="Globin/Proto"/>
</dbReference>
<dbReference type="GO" id="GO:0020037">
    <property type="term" value="F:heme binding"/>
    <property type="evidence" value="ECO:0007669"/>
    <property type="project" value="InterPro"/>
</dbReference>
<dbReference type="GO" id="GO:0019825">
    <property type="term" value="F:oxygen binding"/>
    <property type="evidence" value="ECO:0007669"/>
    <property type="project" value="InterPro"/>
</dbReference>
<dbReference type="Pfam" id="PF00042">
    <property type="entry name" value="Globin"/>
    <property type="match status" value="1"/>
</dbReference>
<dbReference type="RefSeq" id="WP_207395649.1">
    <property type="nucleotide sequence ID" value="NZ_JABRWO010000003.1"/>
</dbReference>
<evidence type="ECO:0000259" key="17">
    <source>
        <dbReference type="PROSITE" id="PS51384"/>
    </source>
</evidence>
<gene>
    <name evidence="15 18" type="primary">hmp</name>
    <name evidence="18" type="ORF">HOV93_13270</name>
</gene>
<evidence type="ECO:0000256" key="14">
    <source>
        <dbReference type="ARBA" id="ARBA00049433"/>
    </source>
</evidence>
<evidence type="ECO:0000256" key="8">
    <source>
        <dbReference type="ARBA" id="ARBA00022827"/>
    </source>
</evidence>
<feature type="site" description="Involved in heme-bound ligand stabilization and O-O bond activation" evidence="15">
    <location>
        <position position="29"/>
    </location>
</feature>
<feature type="site" description="Influences the redox potential of the prosthetic heme and FAD groups" evidence="15">
    <location>
        <position position="84"/>
    </location>
</feature>
<accession>A0A7V9A6P3</accession>
<dbReference type="InterPro" id="IPR001433">
    <property type="entry name" value="OxRdtase_FAD/NAD-bd"/>
</dbReference>
<keyword evidence="9 15" id="KW-0521">NADP</keyword>
<comment type="caution">
    <text evidence="18">The sequence shown here is derived from an EMBL/GenBank/DDBJ whole genome shotgun (WGS) entry which is preliminary data.</text>
</comment>
<dbReference type="InterPro" id="IPR009050">
    <property type="entry name" value="Globin-like_sf"/>
</dbReference>
<name>A0A7V9A6P3_9BACT</name>
<keyword evidence="5 15" id="KW-0561">Oxygen transport</keyword>
<dbReference type="GO" id="GO:0071949">
    <property type="term" value="F:FAD binding"/>
    <property type="evidence" value="ECO:0007669"/>
    <property type="project" value="InterPro"/>
</dbReference>
<evidence type="ECO:0000256" key="2">
    <source>
        <dbReference type="ARBA" id="ARBA00008414"/>
    </source>
</evidence>
<feature type="binding site" evidence="15">
    <location>
        <position position="190"/>
    </location>
    <ligand>
        <name>FAD</name>
        <dbReference type="ChEBI" id="CHEBI:57692"/>
    </ligand>
</feature>
<dbReference type="PANTHER" id="PTHR43396:SF3">
    <property type="entry name" value="FLAVOHEMOPROTEIN"/>
    <property type="match status" value="1"/>
</dbReference>
<evidence type="ECO:0000256" key="11">
    <source>
        <dbReference type="ARBA" id="ARBA00023004"/>
    </source>
</evidence>
<dbReference type="NCBIfam" id="NF009805">
    <property type="entry name" value="PRK13289.1"/>
    <property type="match status" value="1"/>
</dbReference>
<evidence type="ECO:0000256" key="13">
    <source>
        <dbReference type="ARBA" id="ARBA00048649"/>
    </source>
</evidence>
<dbReference type="Gene3D" id="1.10.490.10">
    <property type="entry name" value="Globins"/>
    <property type="match status" value="1"/>
</dbReference>
<dbReference type="Proteomes" id="UP000551616">
    <property type="component" value="Unassembled WGS sequence"/>
</dbReference>